<sequence>MKFKFQLACAMMSISAIASATEGMWLPYMLSDREAEMREMGMMISAEDIYSINNGSLKDAIVSFGGFCTGEIISDEGLVLTNHHCGYGAIQSHSSVEHNYLENGYWAMSRDQELPNPDLHVRFVKYIEDVTTLILDGVDDSMSEEEREAKIAENVEKLKESRSAQADYEYEVKEIYYGNQFIIVASVRYNDVRLVGAPPSSIGKFGADTDNWVWPRHTGDFSMFRIYADKDNQPAEYSEDNIPFVPYRSLSISLKGTQPGDFTFVYGFPGRTEEYLPSIAVEQMMHELNPMKIAIRDIILKDRKMYMIEDESIDIQYASKYASTSNAWKKWIGQVQGIERTHGIDSIRRAEARLQYALASDDLLWNEYGHILHEMEVAYTEALPVFKQRDRFIEMAYLGNEAMRFIWGIRPWLLAAAREDSTAVIEGSEKVAQALQGFYKNYSAKVDSTVAFDLFTHWMSTAEVTPEFLIESFATVDGVDVSKMYNANFYLRNTEAERVLQLLEEDPMAFAQEVLYSDAYNMTNGAFAHYIDNVSPAYQAAQAKISRLQAEYMASQMEVMDPSSVYPDANSTMRITYGSVDGFSPADGVRYNTHTYLDGVIAKYVPGDYEFDLPARMIELYEQKNYGDYAAANGKLPVCFIASNHTSGGNSGSPALNANGELIGLNFDRVWEGTMSDVYFDPSICRNIMVDIRYVLWVVDVYAGAGHLVEEMNTIQ</sequence>
<comment type="similarity">
    <text evidence="1 7">Belongs to the peptidase S46 family.</text>
</comment>
<dbReference type="InterPro" id="IPR019500">
    <property type="entry name" value="Pep_S46"/>
</dbReference>
<dbReference type="GO" id="GO:0006508">
    <property type="term" value="P:proteolysis"/>
    <property type="evidence" value="ECO:0007669"/>
    <property type="project" value="UniProtKB-KW"/>
</dbReference>
<dbReference type="EMBL" id="WBVO01000001">
    <property type="protein sequence ID" value="KAB2814529.1"/>
    <property type="molecule type" value="Genomic_DNA"/>
</dbReference>
<evidence type="ECO:0000256" key="2">
    <source>
        <dbReference type="ARBA" id="ARBA00022438"/>
    </source>
</evidence>
<comment type="caution">
    <text evidence="8">The sequence shown here is derived from an EMBL/GenBank/DDBJ whole genome shotgun (WGS) entry which is preliminary data.</text>
</comment>
<evidence type="ECO:0000256" key="3">
    <source>
        <dbReference type="ARBA" id="ARBA00022670"/>
    </source>
</evidence>
<keyword evidence="6 7" id="KW-0720">Serine protease</keyword>
<dbReference type="Pfam" id="PF10459">
    <property type="entry name" value="Peptidase_S46"/>
    <property type="match status" value="1"/>
</dbReference>
<name>A0A6N6RLS4_9FLAO</name>
<dbReference type="Gene3D" id="2.40.10.10">
    <property type="entry name" value="Trypsin-like serine proteases"/>
    <property type="match status" value="1"/>
</dbReference>
<dbReference type="GO" id="GO:0070009">
    <property type="term" value="F:serine-type aminopeptidase activity"/>
    <property type="evidence" value="ECO:0007669"/>
    <property type="project" value="UniProtKB-UniRule"/>
</dbReference>
<accession>A0A6N6RLS4</accession>
<dbReference type="InterPro" id="IPR009003">
    <property type="entry name" value="Peptidase_S1_PA"/>
</dbReference>
<dbReference type="SUPFAM" id="SSF50494">
    <property type="entry name" value="Trypsin-like serine proteases"/>
    <property type="match status" value="1"/>
</dbReference>
<dbReference type="OrthoDB" id="9805367at2"/>
<evidence type="ECO:0000256" key="6">
    <source>
        <dbReference type="ARBA" id="ARBA00022825"/>
    </source>
</evidence>
<dbReference type="AlphaFoldDB" id="A0A6N6RLS4"/>
<keyword evidence="4 7" id="KW-0732">Signal</keyword>
<organism evidence="8 9">
    <name type="scientific">Phaeocystidibacter luteus</name>
    <dbReference type="NCBI Taxonomy" id="911197"/>
    <lineage>
        <taxon>Bacteria</taxon>
        <taxon>Pseudomonadati</taxon>
        <taxon>Bacteroidota</taxon>
        <taxon>Flavobacteriia</taxon>
        <taxon>Flavobacteriales</taxon>
        <taxon>Phaeocystidibacteraceae</taxon>
        <taxon>Phaeocystidibacter</taxon>
    </lineage>
</organism>
<reference evidence="8 9" key="1">
    <citation type="submission" date="2019-09" db="EMBL/GenBank/DDBJ databases">
        <title>Genomes of family Cryomorphaceae.</title>
        <authorList>
            <person name="Bowman J.P."/>
        </authorList>
    </citation>
    <scope>NUCLEOTIDE SEQUENCE [LARGE SCALE GENOMIC DNA]</scope>
    <source>
        <strain evidence="8 9">LMG 25704</strain>
    </source>
</reference>
<comment type="function">
    <text evidence="7">Catalyzes the removal of dipeptides from the N-terminus of oligopeptides.</text>
</comment>
<keyword evidence="3 7" id="KW-0645">Protease</keyword>
<feature type="signal peptide" evidence="7">
    <location>
        <begin position="1"/>
        <end position="20"/>
    </location>
</feature>
<keyword evidence="2 7" id="KW-0031">Aminopeptidase</keyword>
<evidence type="ECO:0000313" key="9">
    <source>
        <dbReference type="Proteomes" id="UP000468650"/>
    </source>
</evidence>
<dbReference type="RefSeq" id="WP_151666107.1">
    <property type="nucleotide sequence ID" value="NZ_WBVO01000001.1"/>
</dbReference>
<dbReference type="EC" id="3.4.14.-" evidence="7"/>
<feature type="chain" id="PRO_5027153299" description="Dipeptidyl-peptidase" evidence="7">
    <location>
        <begin position="21"/>
        <end position="716"/>
    </location>
</feature>
<dbReference type="PANTHER" id="PTHR38469">
    <property type="entry name" value="PERIPLASMIC PEPTIDASE SUBFAMILY S1B"/>
    <property type="match status" value="1"/>
</dbReference>
<evidence type="ECO:0000256" key="5">
    <source>
        <dbReference type="ARBA" id="ARBA00022801"/>
    </source>
</evidence>
<evidence type="ECO:0000256" key="7">
    <source>
        <dbReference type="RuleBase" id="RU366067"/>
    </source>
</evidence>
<proteinExistence type="inferred from homology"/>
<evidence type="ECO:0000256" key="1">
    <source>
        <dbReference type="ARBA" id="ARBA00010491"/>
    </source>
</evidence>
<dbReference type="PANTHER" id="PTHR38469:SF1">
    <property type="entry name" value="PERIPLASMIC PEPTIDASE SUBFAMILY S1B"/>
    <property type="match status" value="1"/>
</dbReference>
<gene>
    <name evidence="8" type="ORF">F8C67_01970</name>
</gene>
<keyword evidence="9" id="KW-1185">Reference proteome</keyword>
<protein>
    <recommendedName>
        <fullName evidence="7">Dipeptidyl-peptidase</fullName>
        <ecNumber evidence="7">3.4.14.-</ecNumber>
    </recommendedName>
</protein>
<dbReference type="GO" id="GO:0043171">
    <property type="term" value="P:peptide catabolic process"/>
    <property type="evidence" value="ECO:0007669"/>
    <property type="project" value="UniProtKB-UniRule"/>
</dbReference>
<keyword evidence="5 7" id="KW-0378">Hydrolase</keyword>
<dbReference type="InterPro" id="IPR043504">
    <property type="entry name" value="Peptidase_S1_PA_chymotrypsin"/>
</dbReference>
<dbReference type="GO" id="GO:0008239">
    <property type="term" value="F:dipeptidyl-peptidase activity"/>
    <property type="evidence" value="ECO:0007669"/>
    <property type="project" value="UniProtKB-UniRule"/>
</dbReference>
<dbReference type="Proteomes" id="UP000468650">
    <property type="component" value="Unassembled WGS sequence"/>
</dbReference>
<evidence type="ECO:0000313" key="8">
    <source>
        <dbReference type="EMBL" id="KAB2814529.1"/>
    </source>
</evidence>
<evidence type="ECO:0000256" key="4">
    <source>
        <dbReference type="ARBA" id="ARBA00022729"/>
    </source>
</evidence>